<dbReference type="GO" id="GO:0000995">
    <property type="term" value="F:RNA polymerase III general transcription initiation factor activity"/>
    <property type="evidence" value="ECO:0007669"/>
    <property type="project" value="TreeGrafter"/>
</dbReference>
<dbReference type="FunFam" id="1.10.472.10:FF:000007">
    <property type="entry name" value="Transcription factor IIIB 90 kDa subunit"/>
    <property type="match status" value="1"/>
</dbReference>
<dbReference type="SMART" id="SM00385">
    <property type="entry name" value="CYCLIN"/>
    <property type="match status" value="2"/>
</dbReference>
<dbReference type="InterPro" id="IPR000812">
    <property type="entry name" value="TFIIB"/>
</dbReference>
<keyword evidence="8" id="KW-0804">Transcription</keyword>
<dbReference type="EMBL" id="JASFZW010000006">
    <property type="protein sequence ID" value="KAK2077501.1"/>
    <property type="molecule type" value="Genomic_DNA"/>
</dbReference>
<accession>A0AAD9IH53</accession>
<feature type="compositionally biased region" description="Low complexity" evidence="10">
    <location>
        <begin position="745"/>
        <end position="776"/>
    </location>
</feature>
<dbReference type="GO" id="GO:0005634">
    <property type="term" value="C:nucleus"/>
    <property type="evidence" value="ECO:0007669"/>
    <property type="project" value="UniProtKB-SubCell"/>
</dbReference>
<dbReference type="PANTHER" id="PTHR11618:SF4">
    <property type="entry name" value="TRANSCRIPTION FACTOR IIIB 90 KDA SUBUNIT"/>
    <property type="match status" value="1"/>
</dbReference>
<keyword evidence="3" id="KW-0479">Metal-binding</keyword>
<proteinExistence type="inferred from homology"/>
<evidence type="ECO:0000256" key="9">
    <source>
        <dbReference type="ARBA" id="ARBA00023242"/>
    </source>
</evidence>
<evidence type="ECO:0000256" key="6">
    <source>
        <dbReference type="ARBA" id="ARBA00023015"/>
    </source>
</evidence>
<reference evidence="12" key="1">
    <citation type="submission" date="2021-01" db="EMBL/GenBank/DDBJ databases">
        <authorList>
            <person name="Eckstrom K.M.E."/>
        </authorList>
    </citation>
    <scope>NUCLEOTIDE SEQUENCE</scope>
    <source>
        <strain evidence="12">UVCC 0001</strain>
    </source>
</reference>
<feature type="compositionally biased region" description="Polar residues" evidence="10">
    <location>
        <begin position="489"/>
        <end position="508"/>
    </location>
</feature>
<gene>
    <name evidence="12" type="ORF">QBZ16_004346</name>
</gene>
<sequence length="814" mass="87148">MSRLSPHMPTQLIPTRRCCPLCGRVLEDTTFSTDVTFQKDAGGESTVLGQFVSETGQARGLGRVHGGRVYSSQTDSHERAQQKGRNEIVKLVNQLRIEPREDTIESAHRLYRLALQRGFTRGRRINQVAATCIYLLCRQDNKPFLLIDFSDQLQVNVFTLGAVFLQLARLLRMDEHPTLSRPVDPSLYIHRFASKLGFEEDEGEDDGAPSPGYPAARGRRREDVTLKVAQTAMRLVSSMKRDWIQTGRRPSGICGAALYIASHVHGRGRLKSQVIRVVHVGEATLARRLQEFSATEAGGLTPADFDEQHRRLEVARHEALEGGARAPAGGALPAAELLASGGGCEHVRVGRPHFAHGMCRSCYVDFLDRSGGLADGANPPAFTRNREREEAASVPPGNLLEAPEEDSGDEALAADMARALDAAELRPFRKLFGEAVEDDGADVGRFETGVAEAQEAARARADEDGLPPVAATDEEPASTPIACDAIPASPTTLTAKQSQPSVQDQATAQPAKRPRAVFTRWKPSKKKILSPLTLDDAVGDAWRLPGGTGPATTEPAPPASPSRAAEEAPAEPRSPHPEQAPDSQGAAAPPPPPEQAGDEAALSDIEDDEIEIYLADKDEVAYKEEIWNMMNRDWLERQAAKAAVAAAAEKAAAEQRAAQEAAEAAGVAFKRSRGRPLGSKSKPRPDSGLPPPDTPQEAAMRMLDNRKLSSKINYNVLANLFDAPVPESPSAAGKPSTAAAERESAALTAELAASKMKGSSGSLTGSLSGLGSMSTLRPSGLSMSKAGASPRPGSLRPSGLPSPRSASRRVRFAY</sequence>
<dbReference type="Pfam" id="PF07741">
    <property type="entry name" value="BRF1"/>
    <property type="match status" value="1"/>
</dbReference>
<evidence type="ECO:0000256" key="4">
    <source>
        <dbReference type="ARBA" id="ARBA00022771"/>
    </source>
</evidence>
<dbReference type="InterPro" id="IPR013763">
    <property type="entry name" value="Cyclin-like_dom"/>
</dbReference>
<feature type="region of interest" description="Disordered" evidence="10">
    <location>
        <begin position="199"/>
        <end position="220"/>
    </location>
</feature>
<dbReference type="AlphaFoldDB" id="A0AAD9IH53"/>
<feature type="compositionally biased region" description="Low complexity" evidence="10">
    <location>
        <begin position="788"/>
        <end position="805"/>
    </location>
</feature>
<evidence type="ECO:0000256" key="5">
    <source>
        <dbReference type="ARBA" id="ARBA00022833"/>
    </source>
</evidence>
<feature type="region of interest" description="Disordered" evidence="10">
    <location>
        <begin position="540"/>
        <end position="610"/>
    </location>
</feature>
<dbReference type="GO" id="GO:0097550">
    <property type="term" value="C:transcription preinitiation complex"/>
    <property type="evidence" value="ECO:0007669"/>
    <property type="project" value="TreeGrafter"/>
</dbReference>
<keyword evidence="6" id="KW-0805">Transcription regulation</keyword>
<dbReference type="FunFam" id="1.10.472.10:FF:000066">
    <property type="entry name" value="Transcription factor IIIB subunit"/>
    <property type="match status" value="1"/>
</dbReference>
<dbReference type="CDD" id="cd20553">
    <property type="entry name" value="CYCLIN_TFIIIB90_rpt1"/>
    <property type="match status" value="1"/>
</dbReference>
<evidence type="ECO:0000313" key="13">
    <source>
        <dbReference type="Proteomes" id="UP001255856"/>
    </source>
</evidence>
<dbReference type="Gene3D" id="1.20.5.650">
    <property type="entry name" value="Single helix bin"/>
    <property type="match status" value="1"/>
</dbReference>
<keyword evidence="9" id="KW-0539">Nucleus</keyword>
<feature type="region of interest" description="Disordered" evidence="10">
    <location>
        <begin position="638"/>
        <end position="704"/>
    </location>
</feature>
<comment type="similarity">
    <text evidence="2">Belongs to the TFIIB family.</text>
</comment>
<dbReference type="GO" id="GO:0017025">
    <property type="term" value="F:TBP-class protein binding"/>
    <property type="evidence" value="ECO:0007669"/>
    <property type="project" value="InterPro"/>
</dbReference>
<dbReference type="GO" id="GO:0000126">
    <property type="term" value="C:transcription factor TFIIIB complex"/>
    <property type="evidence" value="ECO:0007669"/>
    <property type="project" value="TreeGrafter"/>
</dbReference>
<dbReference type="GO" id="GO:0070897">
    <property type="term" value="P:transcription preinitiation complex assembly"/>
    <property type="evidence" value="ECO:0007669"/>
    <property type="project" value="InterPro"/>
</dbReference>
<keyword evidence="4" id="KW-0863">Zinc-finger</keyword>
<dbReference type="Pfam" id="PF00382">
    <property type="entry name" value="TFIIB"/>
    <property type="match status" value="2"/>
</dbReference>
<evidence type="ECO:0000313" key="12">
    <source>
        <dbReference type="EMBL" id="KAK2077501.1"/>
    </source>
</evidence>
<dbReference type="InterPro" id="IPR013150">
    <property type="entry name" value="TFIIB_cyclin"/>
</dbReference>
<feature type="region of interest" description="Disordered" evidence="10">
    <location>
        <begin position="377"/>
        <end position="408"/>
    </location>
</feature>
<feature type="domain" description="Cyclin-like" evidence="11">
    <location>
        <begin position="86"/>
        <end position="169"/>
    </location>
</feature>
<evidence type="ECO:0000256" key="2">
    <source>
        <dbReference type="ARBA" id="ARBA00010857"/>
    </source>
</evidence>
<dbReference type="GO" id="GO:0008270">
    <property type="term" value="F:zinc ion binding"/>
    <property type="evidence" value="ECO:0007669"/>
    <property type="project" value="UniProtKB-KW"/>
</dbReference>
<evidence type="ECO:0000256" key="3">
    <source>
        <dbReference type="ARBA" id="ARBA00022723"/>
    </source>
</evidence>
<feature type="domain" description="Cyclin-like" evidence="11">
    <location>
        <begin position="187"/>
        <end position="294"/>
    </location>
</feature>
<dbReference type="GO" id="GO:0001006">
    <property type="term" value="F:RNA polymerase III type 3 promoter sequence-specific DNA binding"/>
    <property type="evidence" value="ECO:0007669"/>
    <property type="project" value="TreeGrafter"/>
</dbReference>
<name>A0AAD9IH53_PROWI</name>
<dbReference type="InterPro" id="IPR011665">
    <property type="entry name" value="BRF1_TBP-bd_dom"/>
</dbReference>
<keyword evidence="5" id="KW-0862">Zinc</keyword>
<feature type="compositionally biased region" description="Low complexity" evidence="10">
    <location>
        <begin position="640"/>
        <end position="668"/>
    </location>
</feature>
<keyword evidence="7" id="KW-0010">Activator</keyword>
<dbReference type="InterPro" id="IPR036915">
    <property type="entry name" value="Cyclin-like_sf"/>
</dbReference>
<dbReference type="CDD" id="cd20554">
    <property type="entry name" value="CYCLIN_TFIIIB90_rpt2"/>
    <property type="match status" value="1"/>
</dbReference>
<comment type="subcellular location">
    <subcellularLocation>
        <location evidence="1">Nucleus</location>
    </subcellularLocation>
</comment>
<dbReference type="PANTHER" id="PTHR11618">
    <property type="entry name" value="TRANSCRIPTION INITIATION FACTOR IIB-RELATED"/>
    <property type="match status" value="1"/>
</dbReference>
<evidence type="ECO:0000256" key="8">
    <source>
        <dbReference type="ARBA" id="ARBA00023163"/>
    </source>
</evidence>
<evidence type="ECO:0000256" key="7">
    <source>
        <dbReference type="ARBA" id="ARBA00023159"/>
    </source>
</evidence>
<evidence type="ECO:0000259" key="11">
    <source>
        <dbReference type="SMART" id="SM00385"/>
    </source>
</evidence>
<dbReference type="Proteomes" id="UP001255856">
    <property type="component" value="Unassembled WGS sequence"/>
</dbReference>
<evidence type="ECO:0000256" key="10">
    <source>
        <dbReference type="SAM" id="MobiDB-lite"/>
    </source>
</evidence>
<dbReference type="SUPFAM" id="SSF47954">
    <property type="entry name" value="Cyclin-like"/>
    <property type="match status" value="2"/>
</dbReference>
<organism evidence="12 13">
    <name type="scientific">Prototheca wickerhamii</name>
    <dbReference type="NCBI Taxonomy" id="3111"/>
    <lineage>
        <taxon>Eukaryota</taxon>
        <taxon>Viridiplantae</taxon>
        <taxon>Chlorophyta</taxon>
        <taxon>core chlorophytes</taxon>
        <taxon>Trebouxiophyceae</taxon>
        <taxon>Chlorellales</taxon>
        <taxon>Chlorellaceae</taxon>
        <taxon>Prototheca</taxon>
    </lineage>
</organism>
<dbReference type="Gene3D" id="1.10.472.10">
    <property type="entry name" value="Cyclin-like"/>
    <property type="match status" value="2"/>
</dbReference>
<protein>
    <recommendedName>
        <fullName evidence="11">Cyclin-like domain-containing protein</fullName>
    </recommendedName>
</protein>
<comment type="caution">
    <text evidence="12">The sequence shown here is derived from an EMBL/GenBank/DDBJ whole genome shotgun (WGS) entry which is preliminary data.</text>
</comment>
<feature type="region of interest" description="Disordered" evidence="10">
    <location>
        <begin position="458"/>
        <end position="522"/>
    </location>
</feature>
<keyword evidence="13" id="KW-1185">Reference proteome</keyword>
<evidence type="ECO:0000256" key="1">
    <source>
        <dbReference type="ARBA" id="ARBA00004123"/>
    </source>
</evidence>
<feature type="region of interest" description="Disordered" evidence="10">
    <location>
        <begin position="723"/>
        <end position="814"/>
    </location>
</feature>